<feature type="transmembrane region" description="Helical" evidence="1">
    <location>
        <begin position="222"/>
        <end position="241"/>
    </location>
</feature>
<evidence type="ECO:0000256" key="1">
    <source>
        <dbReference type="SAM" id="Phobius"/>
    </source>
</evidence>
<keyword evidence="3" id="KW-0482">Metalloprotease</keyword>
<proteinExistence type="predicted"/>
<keyword evidence="3" id="KW-0378">Hydrolase</keyword>
<keyword evidence="1" id="KW-1133">Transmembrane helix</keyword>
<evidence type="ECO:0000313" key="3">
    <source>
        <dbReference type="EMBL" id="RGM28347.1"/>
    </source>
</evidence>
<accession>A0A8B2ZDC5</accession>
<feature type="transmembrane region" description="Helical" evidence="1">
    <location>
        <begin position="201"/>
        <end position="217"/>
    </location>
</feature>
<reference evidence="3 4" key="1">
    <citation type="submission" date="2018-08" db="EMBL/GenBank/DDBJ databases">
        <title>A genome reference for cultivated species of the human gut microbiota.</title>
        <authorList>
            <person name="Zou Y."/>
            <person name="Xue W."/>
            <person name="Luo G."/>
        </authorList>
    </citation>
    <scope>NUCLEOTIDE SEQUENCE [LARGE SCALE GENOMIC DNA]</scope>
    <source>
        <strain evidence="3 4">OM08-17AT</strain>
    </source>
</reference>
<dbReference type="AlphaFoldDB" id="A0A8B2ZDC5"/>
<dbReference type="InterPro" id="IPR003675">
    <property type="entry name" value="Rce1/LyrA-like_dom"/>
</dbReference>
<feature type="transmembrane region" description="Helical" evidence="1">
    <location>
        <begin position="175"/>
        <end position="195"/>
    </location>
</feature>
<dbReference type="GO" id="GO:0008237">
    <property type="term" value="F:metallopeptidase activity"/>
    <property type="evidence" value="ECO:0007669"/>
    <property type="project" value="UniProtKB-KW"/>
</dbReference>
<feature type="domain" description="CAAX prenyl protease 2/Lysostaphin resistance protein A-like" evidence="2">
    <location>
        <begin position="127"/>
        <end position="234"/>
    </location>
</feature>
<dbReference type="GO" id="GO:0004175">
    <property type="term" value="F:endopeptidase activity"/>
    <property type="evidence" value="ECO:0007669"/>
    <property type="project" value="UniProtKB-ARBA"/>
</dbReference>
<feature type="transmembrane region" description="Helical" evidence="1">
    <location>
        <begin position="80"/>
        <end position="98"/>
    </location>
</feature>
<evidence type="ECO:0000313" key="4">
    <source>
        <dbReference type="Proteomes" id="UP000261016"/>
    </source>
</evidence>
<feature type="transmembrane region" description="Helical" evidence="1">
    <location>
        <begin position="44"/>
        <end position="60"/>
    </location>
</feature>
<dbReference type="GO" id="GO:0080120">
    <property type="term" value="P:CAAX-box protein maturation"/>
    <property type="evidence" value="ECO:0007669"/>
    <property type="project" value="UniProtKB-ARBA"/>
</dbReference>
<keyword evidence="1" id="KW-0812">Transmembrane</keyword>
<evidence type="ECO:0000259" key="2">
    <source>
        <dbReference type="Pfam" id="PF02517"/>
    </source>
</evidence>
<dbReference type="Proteomes" id="UP000261016">
    <property type="component" value="Unassembled WGS sequence"/>
</dbReference>
<protein>
    <submittedName>
        <fullName evidence="3">CPBP family intramembrane metalloprotease</fullName>
    </submittedName>
</protein>
<dbReference type="Pfam" id="PF02517">
    <property type="entry name" value="Rce1-like"/>
    <property type="match status" value="1"/>
</dbReference>
<feature type="transmembrane region" description="Helical" evidence="1">
    <location>
        <begin position="142"/>
        <end position="163"/>
    </location>
</feature>
<keyword evidence="1" id="KW-0472">Membrane</keyword>
<feature type="transmembrane region" description="Helical" evidence="1">
    <location>
        <begin position="20"/>
        <end position="38"/>
    </location>
</feature>
<keyword evidence="3" id="KW-0645">Protease</keyword>
<dbReference type="EMBL" id="QSTD01000009">
    <property type="protein sequence ID" value="RGM28347.1"/>
    <property type="molecule type" value="Genomic_DNA"/>
</dbReference>
<dbReference type="GO" id="GO:0006508">
    <property type="term" value="P:proteolysis"/>
    <property type="evidence" value="ECO:0007669"/>
    <property type="project" value="UniProtKB-KW"/>
</dbReference>
<name>A0A8B2ZDC5_STAWA</name>
<sequence>MGVENMKQSKKLDLNQSSLVNLVLWFVAIMLVICIRGLSLSIEYKTLLILFSGVLVWFLYKKMAKFNRFTLEQVRPNKKIDNIQLSLFVTLGVLFQNIRGMISNYLMNGEHVTNDKNIKADIKYDVPDYLLNSVTMPVIEEVVFRGYMFVLAYLIATGINKLMNKHKENKQKLTFRLSIIIFFVLSIIFALGHMPPTFKEFSLFYYSAILYGVLYLVTRRLIVTICVHIINNTMAFVTLLYPEYVIDKTGVDWIVTITLIIIIILVLCFYQPIKRWIANNMIKETKIKDMY</sequence>
<organism evidence="3 4">
    <name type="scientific">Staphylococcus warneri</name>
    <dbReference type="NCBI Taxonomy" id="1292"/>
    <lineage>
        <taxon>Bacteria</taxon>
        <taxon>Bacillati</taxon>
        <taxon>Bacillota</taxon>
        <taxon>Bacilli</taxon>
        <taxon>Bacillales</taxon>
        <taxon>Staphylococcaceae</taxon>
        <taxon>Staphylococcus</taxon>
    </lineage>
</organism>
<gene>
    <name evidence="3" type="ORF">DXC19_11730</name>
</gene>
<feature type="transmembrane region" description="Helical" evidence="1">
    <location>
        <begin position="253"/>
        <end position="273"/>
    </location>
</feature>
<comment type="caution">
    <text evidence="3">The sequence shown here is derived from an EMBL/GenBank/DDBJ whole genome shotgun (WGS) entry which is preliminary data.</text>
</comment>